<feature type="non-terminal residue" evidence="1">
    <location>
        <position position="71"/>
    </location>
</feature>
<dbReference type="Proteomes" id="UP000823775">
    <property type="component" value="Unassembled WGS sequence"/>
</dbReference>
<sequence>ATQGAKNNHKVPTGYVMLLARSNMKSRATILRLVEALEVLHFTNFLMSERTLLTFVGAFLSRDKHRSPGST</sequence>
<evidence type="ECO:0000313" key="1">
    <source>
        <dbReference type="EMBL" id="MCD9560777.1"/>
    </source>
</evidence>
<dbReference type="EMBL" id="JACEIK010002377">
    <property type="protein sequence ID" value="MCD9560777.1"/>
    <property type="molecule type" value="Genomic_DNA"/>
</dbReference>
<protein>
    <submittedName>
        <fullName evidence="1">Uncharacterized protein</fullName>
    </submittedName>
</protein>
<keyword evidence="2" id="KW-1185">Reference proteome</keyword>
<organism evidence="1 2">
    <name type="scientific">Datura stramonium</name>
    <name type="common">Jimsonweed</name>
    <name type="synonym">Common thornapple</name>
    <dbReference type="NCBI Taxonomy" id="4076"/>
    <lineage>
        <taxon>Eukaryota</taxon>
        <taxon>Viridiplantae</taxon>
        <taxon>Streptophyta</taxon>
        <taxon>Embryophyta</taxon>
        <taxon>Tracheophyta</taxon>
        <taxon>Spermatophyta</taxon>
        <taxon>Magnoliopsida</taxon>
        <taxon>eudicotyledons</taxon>
        <taxon>Gunneridae</taxon>
        <taxon>Pentapetalae</taxon>
        <taxon>asterids</taxon>
        <taxon>lamiids</taxon>
        <taxon>Solanales</taxon>
        <taxon>Solanaceae</taxon>
        <taxon>Solanoideae</taxon>
        <taxon>Datureae</taxon>
        <taxon>Datura</taxon>
    </lineage>
</organism>
<reference evidence="1 2" key="1">
    <citation type="journal article" date="2021" name="BMC Genomics">
        <title>Datura genome reveals duplications of psychoactive alkaloid biosynthetic genes and high mutation rate following tissue culture.</title>
        <authorList>
            <person name="Rajewski A."/>
            <person name="Carter-House D."/>
            <person name="Stajich J."/>
            <person name="Litt A."/>
        </authorList>
    </citation>
    <scope>NUCLEOTIDE SEQUENCE [LARGE SCALE GENOMIC DNA]</scope>
    <source>
        <strain evidence="1">AR-01</strain>
    </source>
</reference>
<accession>A0ABS8URF6</accession>
<feature type="non-terminal residue" evidence="1">
    <location>
        <position position="1"/>
    </location>
</feature>
<evidence type="ECO:0000313" key="2">
    <source>
        <dbReference type="Proteomes" id="UP000823775"/>
    </source>
</evidence>
<name>A0ABS8URF6_DATST</name>
<proteinExistence type="predicted"/>
<comment type="caution">
    <text evidence="1">The sequence shown here is derived from an EMBL/GenBank/DDBJ whole genome shotgun (WGS) entry which is preliminary data.</text>
</comment>
<gene>
    <name evidence="1" type="ORF">HAX54_019571</name>
</gene>